<dbReference type="InterPro" id="IPR029028">
    <property type="entry name" value="Alpha/beta_knot_MTases"/>
</dbReference>
<dbReference type="SUPFAM" id="SSF55315">
    <property type="entry name" value="L30e-like"/>
    <property type="match status" value="1"/>
</dbReference>
<gene>
    <name evidence="5" type="ORF">GCM10007063_14860</name>
</gene>
<dbReference type="GO" id="GO:0005829">
    <property type="term" value="C:cytosol"/>
    <property type="evidence" value="ECO:0007669"/>
    <property type="project" value="TreeGrafter"/>
</dbReference>
<evidence type="ECO:0000313" key="5">
    <source>
        <dbReference type="EMBL" id="GGJ93287.1"/>
    </source>
</evidence>
<dbReference type="NCBIfam" id="TIGR00186">
    <property type="entry name" value="rRNA_methyl_3"/>
    <property type="match status" value="1"/>
</dbReference>
<evidence type="ECO:0000256" key="2">
    <source>
        <dbReference type="ARBA" id="ARBA00022603"/>
    </source>
</evidence>
<evidence type="ECO:0000256" key="3">
    <source>
        <dbReference type="ARBA" id="ARBA00022679"/>
    </source>
</evidence>
<reference evidence="5" key="1">
    <citation type="journal article" date="2014" name="Int. J. Syst. Evol. Microbiol.">
        <title>Complete genome sequence of Corynebacterium casei LMG S-19264T (=DSM 44701T), isolated from a smear-ripened cheese.</title>
        <authorList>
            <consortium name="US DOE Joint Genome Institute (JGI-PGF)"/>
            <person name="Walter F."/>
            <person name="Albersmeier A."/>
            <person name="Kalinowski J."/>
            <person name="Ruckert C."/>
        </authorList>
    </citation>
    <scope>NUCLEOTIDE SEQUENCE</scope>
    <source>
        <strain evidence="5">JCM 12580</strain>
    </source>
</reference>
<dbReference type="CDD" id="cd18103">
    <property type="entry name" value="SpoU-like_RlmB"/>
    <property type="match status" value="1"/>
</dbReference>
<dbReference type="PANTHER" id="PTHR46429">
    <property type="entry name" value="23S RRNA (GUANOSINE-2'-O-)-METHYLTRANSFERASE RLMB"/>
    <property type="match status" value="1"/>
</dbReference>
<dbReference type="SUPFAM" id="SSF75217">
    <property type="entry name" value="alpha/beta knot"/>
    <property type="match status" value="1"/>
</dbReference>
<dbReference type="InterPro" id="IPR029026">
    <property type="entry name" value="tRNA_m1G_MTases_N"/>
</dbReference>
<dbReference type="AlphaFoldDB" id="A0A917PUL5"/>
<dbReference type="PANTHER" id="PTHR46429:SF1">
    <property type="entry name" value="23S RRNA (GUANOSINE-2'-O-)-METHYLTRANSFERASE RLMB"/>
    <property type="match status" value="1"/>
</dbReference>
<dbReference type="Gene3D" id="3.30.1330.30">
    <property type="match status" value="1"/>
</dbReference>
<evidence type="ECO:0000256" key="1">
    <source>
        <dbReference type="ARBA" id="ARBA00007228"/>
    </source>
</evidence>
<dbReference type="Pfam" id="PF00588">
    <property type="entry name" value="SpoU_methylase"/>
    <property type="match status" value="1"/>
</dbReference>
<keyword evidence="3" id="KW-0808">Transferase</keyword>
<dbReference type="FunFam" id="3.40.1280.10:FF:000008">
    <property type="entry name" value="Group 3 RNA methyltransferase TrmH"/>
    <property type="match status" value="1"/>
</dbReference>
<dbReference type="EMBL" id="BMNQ01000015">
    <property type="protein sequence ID" value="GGJ93287.1"/>
    <property type="molecule type" value="Genomic_DNA"/>
</dbReference>
<accession>A0A917PUL5</accession>
<dbReference type="SMART" id="SM00967">
    <property type="entry name" value="SpoU_sub_bind"/>
    <property type="match status" value="1"/>
</dbReference>
<dbReference type="RefSeq" id="WP_188632468.1">
    <property type="nucleotide sequence ID" value="NZ_BMNQ01000015.1"/>
</dbReference>
<feature type="domain" description="RNA 2-O ribose methyltransferase substrate binding" evidence="4">
    <location>
        <begin position="5"/>
        <end position="79"/>
    </location>
</feature>
<name>A0A917PUL5_9BACI</name>
<dbReference type="InterPro" id="IPR029064">
    <property type="entry name" value="Ribosomal_eL30-like_sf"/>
</dbReference>
<dbReference type="GO" id="GO:0006396">
    <property type="term" value="P:RNA processing"/>
    <property type="evidence" value="ECO:0007669"/>
    <property type="project" value="InterPro"/>
</dbReference>
<comment type="caution">
    <text evidence="5">The sequence shown here is derived from an EMBL/GenBank/DDBJ whole genome shotgun (WGS) entry which is preliminary data.</text>
</comment>
<dbReference type="GO" id="GO:0008173">
    <property type="term" value="F:RNA methyltransferase activity"/>
    <property type="evidence" value="ECO:0007669"/>
    <property type="project" value="InterPro"/>
</dbReference>
<dbReference type="GO" id="GO:0003723">
    <property type="term" value="F:RNA binding"/>
    <property type="evidence" value="ECO:0007669"/>
    <property type="project" value="InterPro"/>
</dbReference>
<dbReference type="InterPro" id="IPR001537">
    <property type="entry name" value="SpoU_MeTrfase"/>
</dbReference>
<dbReference type="Pfam" id="PF08032">
    <property type="entry name" value="SpoU_sub_bind"/>
    <property type="match status" value="1"/>
</dbReference>
<keyword evidence="6" id="KW-1185">Reference proteome</keyword>
<organism evidence="5 6">
    <name type="scientific">Lentibacillus kapialis</name>
    <dbReference type="NCBI Taxonomy" id="340214"/>
    <lineage>
        <taxon>Bacteria</taxon>
        <taxon>Bacillati</taxon>
        <taxon>Bacillota</taxon>
        <taxon>Bacilli</taxon>
        <taxon>Bacillales</taxon>
        <taxon>Bacillaceae</taxon>
        <taxon>Lentibacillus</taxon>
    </lineage>
</organism>
<protein>
    <submittedName>
        <fullName evidence="5">23S rRNA (Guanosine(2251)-2'-O)-methyltransferase RlmB</fullName>
    </submittedName>
</protein>
<comment type="similarity">
    <text evidence="1">Belongs to the class IV-like SAM-binding methyltransferase superfamily. RNA methyltransferase TrmH family.</text>
</comment>
<sequence length="249" mass="27103">MDQEIIIGKNAVMEVLKSGRPVNKVFVSEHLNKALSGKLQQLSKNAGTIMQKVPKNKLDQMASGNHQGVVAYVAAYAYASLDDLFHRAEERDEAPFFIILDQLEDPHNLGSILRSADATGAHGVIIPKRRSVGLTGAVSKTAAGALEYVPVARVTNTANTIDELKERYVWVVGTEAAASEDYRELDGTLPIALVIGNEGRGMSRLVRDKCDWTLSLPMKGHVPSLNASVACSLLLYEVFRKRYPAGDLS</sequence>
<dbReference type="InterPro" id="IPR013123">
    <property type="entry name" value="SpoU_subst-bd"/>
</dbReference>
<keyword evidence="2" id="KW-0489">Methyltransferase</keyword>
<dbReference type="Gene3D" id="3.40.1280.10">
    <property type="match status" value="1"/>
</dbReference>
<dbReference type="Proteomes" id="UP000658382">
    <property type="component" value="Unassembled WGS sequence"/>
</dbReference>
<dbReference type="GO" id="GO:0032259">
    <property type="term" value="P:methylation"/>
    <property type="evidence" value="ECO:0007669"/>
    <property type="project" value="UniProtKB-KW"/>
</dbReference>
<dbReference type="InterPro" id="IPR004441">
    <property type="entry name" value="rRNA_MeTrfase_TrmH"/>
</dbReference>
<evidence type="ECO:0000313" key="6">
    <source>
        <dbReference type="Proteomes" id="UP000658382"/>
    </source>
</evidence>
<evidence type="ECO:0000259" key="4">
    <source>
        <dbReference type="SMART" id="SM00967"/>
    </source>
</evidence>
<reference evidence="5" key="2">
    <citation type="submission" date="2020-09" db="EMBL/GenBank/DDBJ databases">
        <authorList>
            <person name="Sun Q."/>
            <person name="Ohkuma M."/>
        </authorList>
    </citation>
    <scope>NUCLEOTIDE SEQUENCE</scope>
    <source>
        <strain evidence="5">JCM 12580</strain>
    </source>
</reference>
<proteinExistence type="inferred from homology"/>